<evidence type="ECO:0000313" key="2">
    <source>
        <dbReference type="Proteomes" id="UP001268256"/>
    </source>
</evidence>
<proteinExistence type="predicted"/>
<sequence>MAIALEQIAQYLDHHQLNYKLDTAYNQIITGVTGDNLDRFVVVIQLDEEGEFFKLFAPDILPGVQHHAYKEVILQTLLGISWETKMLQWEYDASDGEIRAIIEFPLEDGTLTERQFYRCLTALVEIVDTTIPKVKEIMMAVPENSSDDLAVGERLLLTIQNEAPGLLDLIAQALEARKRRGQVLASED</sequence>
<protein>
    <recommendedName>
        <fullName evidence="3">YbjN domain-containing protein</fullName>
    </recommendedName>
</protein>
<organism evidence="1 2">
    <name type="scientific">Pseudocalidococcus azoricus BACA0444</name>
    <dbReference type="NCBI Taxonomy" id="2918990"/>
    <lineage>
        <taxon>Bacteria</taxon>
        <taxon>Bacillati</taxon>
        <taxon>Cyanobacteriota</taxon>
        <taxon>Cyanophyceae</taxon>
        <taxon>Acaryochloridales</taxon>
        <taxon>Thermosynechococcaceae</taxon>
        <taxon>Pseudocalidococcus</taxon>
        <taxon>Pseudocalidococcus azoricus</taxon>
    </lineage>
</organism>
<dbReference type="EMBL" id="JAVMIP010000006">
    <property type="protein sequence ID" value="MDS3860780.1"/>
    <property type="molecule type" value="Genomic_DNA"/>
</dbReference>
<reference evidence="2" key="1">
    <citation type="submission" date="2023-07" db="EMBL/GenBank/DDBJ databases">
        <authorList>
            <person name="Luz R."/>
            <person name="Cordeiro R."/>
            <person name="Fonseca A."/>
            <person name="Goncalves V."/>
        </authorList>
    </citation>
    <scope>NUCLEOTIDE SEQUENCE [LARGE SCALE GENOMIC DNA]</scope>
    <source>
        <strain evidence="2">BACA0444</strain>
    </source>
</reference>
<evidence type="ECO:0000313" key="1">
    <source>
        <dbReference type="EMBL" id="MDS3860780.1"/>
    </source>
</evidence>
<name>A0AAE4FRF2_9CYAN</name>
<dbReference type="Proteomes" id="UP001268256">
    <property type="component" value="Unassembled WGS sequence"/>
</dbReference>
<evidence type="ECO:0008006" key="3">
    <source>
        <dbReference type="Google" id="ProtNLM"/>
    </source>
</evidence>
<keyword evidence="2" id="KW-1185">Reference proteome</keyword>
<accession>A0AAE4FRF2</accession>
<gene>
    <name evidence="1" type="ORF">RIF25_08125</name>
</gene>
<dbReference type="RefSeq" id="WP_322878045.1">
    <property type="nucleotide sequence ID" value="NZ_JAVMIP010000006.1"/>
</dbReference>
<dbReference type="AlphaFoldDB" id="A0AAE4FRF2"/>
<comment type="caution">
    <text evidence="1">The sequence shown here is derived from an EMBL/GenBank/DDBJ whole genome shotgun (WGS) entry which is preliminary data.</text>
</comment>